<dbReference type="EMBL" id="BABT02000117">
    <property type="protein sequence ID" value="GAA97215.1"/>
    <property type="molecule type" value="Genomic_DNA"/>
</dbReference>
<sequence>MLRARVARVAAQARPVARLPSRRYASSAEKATETIKHAASRGGDTTWIIGSGLIFIPTVIYLTSPPHKKDHVEHYKERHQTREAQRQATEDYYEDHDDPEDEVADHVGPAGEGKDHGDGDKHLRSKSEADHTGRQKVTTEPGYMRASADKMAQAQKDSTKGQSDPKASVAAHKTREMDKKAGNKPKDDPKAKIEVREENKTDEEKSDEEEEKEEE</sequence>
<evidence type="ECO:0000313" key="3">
    <source>
        <dbReference type="Proteomes" id="UP000009131"/>
    </source>
</evidence>
<dbReference type="Proteomes" id="UP000009131">
    <property type="component" value="Unassembled WGS sequence"/>
</dbReference>
<feature type="compositionally biased region" description="Basic and acidic residues" evidence="1">
    <location>
        <begin position="173"/>
        <end position="203"/>
    </location>
</feature>
<reference evidence="2 3" key="2">
    <citation type="journal article" date="2012" name="Open Biol.">
        <title>Characteristics of nucleosomes and linker DNA regions on the genome of the basidiomycete Mixia osmundae revealed by mono- and dinucleosome mapping.</title>
        <authorList>
            <person name="Nishida H."/>
            <person name="Kondo S."/>
            <person name="Matsumoto T."/>
            <person name="Suzuki Y."/>
            <person name="Yoshikawa H."/>
            <person name="Taylor T.D."/>
            <person name="Sugiyama J."/>
        </authorList>
    </citation>
    <scope>NUCLEOTIDE SEQUENCE [LARGE SCALE GENOMIC DNA]</scope>
    <source>
        <strain evidence="3">CBS 9802 / IAM 14324 / JCM 22182 / KY 12970</strain>
    </source>
</reference>
<feature type="compositionally biased region" description="Basic and acidic residues" evidence="1">
    <location>
        <begin position="73"/>
        <end position="89"/>
    </location>
</feature>
<feature type="compositionally biased region" description="Acidic residues" evidence="1">
    <location>
        <begin position="204"/>
        <end position="215"/>
    </location>
</feature>
<feature type="compositionally biased region" description="Acidic residues" evidence="1">
    <location>
        <begin position="91"/>
        <end position="103"/>
    </location>
</feature>
<keyword evidence="3" id="KW-1185">Reference proteome</keyword>
<accession>G7E334</accession>
<name>G7E334_MIXOS</name>
<comment type="caution">
    <text evidence="2">The sequence shown here is derived from an EMBL/GenBank/DDBJ whole genome shotgun (WGS) entry which is preliminary data.</text>
</comment>
<dbReference type="RefSeq" id="XP_014571104.1">
    <property type="nucleotide sequence ID" value="XM_014715618.1"/>
</dbReference>
<feature type="region of interest" description="Disordered" evidence="1">
    <location>
        <begin position="73"/>
        <end position="215"/>
    </location>
</feature>
<dbReference type="OrthoDB" id="4590707at2759"/>
<proteinExistence type="predicted"/>
<protein>
    <submittedName>
        <fullName evidence="2">Uncharacterized protein</fullName>
    </submittedName>
</protein>
<feature type="compositionally biased region" description="Basic and acidic residues" evidence="1">
    <location>
        <begin position="112"/>
        <end position="133"/>
    </location>
</feature>
<dbReference type="AlphaFoldDB" id="G7E334"/>
<dbReference type="HOGENOM" id="CLU_1283533_0_0_1"/>
<dbReference type="InParanoid" id="G7E334"/>
<reference evidence="2 3" key="1">
    <citation type="journal article" date="2011" name="J. Gen. Appl. Microbiol.">
        <title>Draft genome sequencing of the enigmatic basidiomycete Mixia osmundae.</title>
        <authorList>
            <person name="Nishida H."/>
            <person name="Nagatsuka Y."/>
            <person name="Sugiyama J."/>
        </authorList>
    </citation>
    <scope>NUCLEOTIDE SEQUENCE [LARGE SCALE GENOMIC DNA]</scope>
    <source>
        <strain evidence="3">CBS 9802 / IAM 14324 / JCM 22182 / KY 12970</strain>
    </source>
</reference>
<gene>
    <name evidence="2" type="primary">Mo03891</name>
    <name evidence="2" type="ORF">E5Q_03891</name>
</gene>
<evidence type="ECO:0000313" key="2">
    <source>
        <dbReference type="EMBL" id="GAA97215.1"/>
    </source>
</evidence>
<evidence type="ECO:0000256" key="1">
    <source>
        <dbReference type="SAM" id="MobiDB-lite"/>
    </source>
</evidence>
<organism evidence="2 3">
    <name type="scientific">Mixia osmundae (strain CBS 9802 / IAM 14324 / JCM 22182 / KY 12970)</name>
    <dbReference type="NCBI Taxonomy" id="764103"/>
    <lineage>
        <taxon>Eukaryota</taxon>
        <taxon>Fungi</taxon>
        <taxon>Dikarya</taxon>
        <taxon>Basidiomycota</taxon>
        <taxon>Pucciniomycotina</taxon>
        <taxon>Mixiomycetes</taxon>
        <taxon>Mixiales</taxon>
        <taxon>Mixiaceae</taxon>
        <taxon>Mixia</taxon>
    </lineage>
</organism>
<dbReference type="OMA" id="MRASADK"/>